<dbReference type="RefSeq" id="WP_151581456.1">
    <property type="nucleotide sequence ID" value="NZ_WBVM01000002.1"/>
</dbReference>
<gene>
    <name evidence="2" type="ORF">F9L07_19615</name>
</gene>
<evidence type="ECO:0008006" key="4">
    <source>
        <dbReference type="Google" id="ProtNLM"/>
    </source>
</evidence>
<accession>A0A7J5DVD5</accession>
<feature type="region of interest" description="Disordered" evidence="1">
    <location>
        <begin position="1"/>
        <end position="51"/>
    </location>
</feature>
<protein>
    <recommendedName>
        <fullName evidence="4">Terminase small subunit</fullName>
    </recommendedName>
</protein>
<dbReference type="EMBL" id="WBVM01000002">
    <property type="protein sequence ID" value="KAB2809251.1"/>
    <property type="molecule type" value="Genomic_DNA"/>
</dbReference>
<dbReference type="AlphaFoldDB" id="A0A7J5DVD5"/>
<sequence>MPIAGRKPKPQGQAVNRNKPAHEWTEVANVPFESAPPLPETKPNGDPWSSSTQRWWTAISTMPHCTLWSDSDWMFAEHTARLVAAFDAGDFKQATEIRQREKKLGVTADDRRDLRIRYVDPKAEAEAAGDNVTSLDDYRDL</sequence>
<proteinExistence type="predicted"/>
<comment type="caution">
    <text evidence="2">The sequence shown here is derived from an EMBL/GenBank/DDBJ whole genome shotgun (WGS) entry which is preliminary data.</text>
</comment>
<organism evidence="2 3">
    <name type="scientific">Nocardioides simplex</name>
    <name type="common">Arthrobacter simplex</name>
    <dbReference type="NCBI Taxonomy" id="2045"/>
    <lineage>
        <taxon>Bacteria</taxon>
        <taxon>Bacillati</taxon>
        <taxon>Actinomycetota</taxon>
        <taxon>Actinomycetes</taxon>
        <taxon>Propionibacteriales</taxon>
        <taxon>Nocardioidaceae</taxon>
        <taxon>Pimelobacter</taxon>
    </lineage>
</organism>
<dbReference type="Pfam" id="PF25673">
    <property type="entry name" value="Terminase_7"/>
    <property type="match status" value="1"/>
</dbReference>
<evidence type="ECO:0000313" key="2">
    <source>
        <dbReference type="EMBL" id="KAB2809251.1"/>
    </source>
</evidence>
<reference evidence="2 3" key="1">
    <citation type="submission" date="2019-09" db="EMBL/GenBank/DDBJ databases">
        <title>Pimelobacter sp. isolated from Paulinella.</title>
        <authorList>
            <person name="Jeong S.E."/>
        </authorList>
    </citation>
    <scope>NUCLEOTIDE SEQUENCE [LARGE SCALE GENOMIC DNA]</scope>
    <source>
        <strain evidence="2 3">Pch-N</strain>
    </source>
</reference>
<dbReference type="InterPro" id="IPR057972">
    <property type="entry name" value="Terminase_7"/>
</dbReference>
<name>A0A7J5DVD5_NOCSI</name>
<dbReference type="Proteomes" id="UP000449906">
    <property type="component" value="Unassembled WGS sequence"/>
</dbReference>
<evidence type="ECO:0000313" key="3">
    <source>
        <dbReference type="Proteomes" id="UP000449906"/>
    </source>
</evidence>
<evidence type="ECO:0000256" key="1">
    <source>
        <dbReference type="SAM" id="MobiDB-lite"/>
    </source>
</evidence>